<dbReference type="Gene3D" id="6.10.340.10">
    <property type="match status" value="1"/>
</dbReference>
<feature type="transmembrane region" description="Helical" evidence="7">
    <location>
        <begin position="317"/>
        <end position="340"/>
    </location>
</feature>
<dbReference type="InterPro" id="IPR004089">
    <property type="entry name" value="MCPsignal_dom"/>
</dbReference>
<keyword evidence="2" id="KW-1003">Cell membrane</keyword>
<proteinExistence type="inferred from homology"/>
<protein>
    <submittedName>
        <fullName evidence="10">HAMP domain-containing methyl-accepting chemotaxis protein</fullName>
    </submittedName>
</protein>
<sequence>MQMILKPALFILNSLKYGYKFLLIGILILIPLAVTMYYLVVELNRGYEFAYDERTGVEYNLGLQAMMSAVDEHRRLAVSGGDQAQTAEALVDRKIAEMDITDRNLGAALEASKDWEKLKQHWTMIKTSGAAMSAKQSSQEHALLLEEGAALISHVGDTSKLILDPDLDSYYLMDATVIRLPLLAKQIGDLRDQGKQLAEKKTLTREQLTDLTEQATEIRIAVNAIGTGYKIIIEQNPPLKAKLEQTLQQFQTSAEQFLAALKEGYLTNDTVTGTYDQYTEASQAAIKATNALYVVDAKQLDGLIQTREIHYSQVKRFVISFVVILISIVCYMFIGFYASIMRAIRLLLHSTTEVSKGRLQTRMPIATRDEMKSAAQSFNHMVSEMRELIGASSRNAEQAANTSARLADIAKHSSESNALLSASIQETASGTNMQLQSTMDSAKAISEMAIGIGRIAETTGSALQVSLESAGQAEEGKLALDRVVNQMGAIQQSVNGTAQSIGLLNGFAQQVGQMAEFIKGIAYKSNILALNASIEAVRAGEHGRGFIVVASETRKLAELSGSSADGIADLLSQIQSAGEQSYQAMNDVQQEVQLGSRAVQDAGLTFQLILSSTRSIASQIQEISAASEQMSASSEQVSATIQQIADIAKGSSEQADQMNDVSSRNLTAMKELSEQAEMLKNLSYSLQRQIEKFTS</sequence>
<feature type="domain" description="Methyl-accepting transducer" evidence="8">
    <location>
        <begin position="409"/>
        <end position="645"/>
    </location>
</feature>
<gene>
    <name evidence="10" type="ORF">QJS35_06955</name>
</gene>
<dbReference type="SMART" id="SM00304">
    <property type="entry name" value="HAMP"/>
    <property type="match status" value="1"/>
</dbReference>
<comment type="caution">
    <text evidence="10">The sequence shown here is derived from an EMBL/GenBank/DDBJ whole genome shotgun (WGS) entry which is preliminary data.</text>
</comment>
<dbReference type="PANTHER" id="PTHR32089:SF112">
    <property type="entry name" value="LYSOZYME-LIKE PROTEIN-RELATED"/>
    <property type="match status" value="1"/>
</dbReference>
<keyword evidence="4 6" id="KW-0807">Transducer</keyword>
<evidence type="ECO:0000259" key="8">
    <source>
        <dbReference type="PROSITE" id="PS50111"/>
    </source>
</evidence>
<evidence type="ECO:0000256" key="7">
    <source>
        <dbReference type="SAM" id="Phobius"/>
    </source>
</evidence>
<keyword evidence="7" id="KW-0812">Transmembrane</keyword>
<evidence type="ECO:0000256" key="5">
    <source>
        <dbReference type="ARBA" id="ARBA00029447"/>
    </source>
</evidence>
<dbReference type="InterPro" id="IPR003660">
    <property type="entry name" value="HAMP_dom"/>
</dbReference>
<evidence type="ECO:0000313" key="10">
    <source>
        <dbReference type="EMBL" id="MEQ4482132.1"/>
    </source>
</evidence>
<dbReference type="RefSeq" id="WP_232185202.1">
    <property type="nucleotide sequence ID" value="NZ_JAIOAP010000004.1"/>
</dbReference>
<feature type="transmembrane region" description="Helical" evidence="7">
    <location>
        <begin position="21"/>
        <end position="40"/>
    </location>
</feature>
<evidence type="ECO:0000256" key="2">
    <source>
        <dbReference type="ARBA" id="ARBA00022475"/>
    </source>
</evidence>
<dbReference type="Pfam" id="PF00672">
    <property type="entry name" value="HAMP"/>
    <property type="match status" value="1"/>
</dbReference>
<dbReference type="SUPFAM" id="SSF58104">
    <property type="entry name" value="Methyl-accepting chemotaxis protein (MCP) signaling domain"/>
    <property type="match status" value="1"/>
</dbReference>
<dbReference type="Gene3D" id="1.10.287.950">
    <property type="entry name" value="Methyl-accepting chemotaxis protein"/>
    <property type="match status" value="1"/>
</dbReference>
<dbReference type="PROSITE" id="PS50885">
    <property type="entry name" value="HAMP"/>
    <property type="match status" value="1"/>
</dbReference>
<comment type="subcellular location">
    <subcellularLocation>
        <location evidence="1">Cell membrane</location>
    </subcellularLocation>
</comment>
<dbReference type="SMART" id="SM00283">
    <property type="entry name" value="MA"/>
    <property type="match status" value="1"/>
</dbReference>
<name>A0ABV1KQS5_9BACL</name>
<keyword evidence="11" id="KW-1185">Reference proteome</keyword>
<comment type="similarity">
    <text evidence="5">Belongs to the methyl-accepting chemotaxis (MCP) protein family.</text>
</comment>
<dbReference type="CDD" id="cd06225">
    <property type="entry name" value="HAMP"/>
    <property type="match status" value="1"/>
</dbReference>
<dbReference type="Pfam" id="PF00015">
    <property type="entry name" value="MCPsignal"/>
    <property type="match status" value="1"/>
</dbReference>
<keyword evidence="3 7" id="KW-0472">Membrane</keyword>
<feature type="domain" description="HAMP" evidence="9">
    <location>
        <begin position="338"/>
        <end position="390"/>
    </location>
</feature>
<reference evidence="10 11" key="1">
    <citation type="journal article" date="2023" name="Genome Announc.">
        <title>Pan-Genome Analyses of the Genus Cohnella and Proposal of the Novel Species Cohnella silvisoli sp. nov., Isolated from Forest Soil.</title>
        <authorList>
            <person name="Wang C."/>
            <person name="Mao L."/>
            <person name="Bao G."/>
            <person name="Zhu H."/>
        </authorList>
    </citation>
    <scope>NUCLEOTIDE SEQUENCE [LARGE SCALE GENOMIC DNA]</scope>
    <source>
        <strain evidence="10 11">NL03-T5-1</strain>
    </source>
</reference>
<evidence type="ECO:0000313" key="11">
    <source>
        <dbReference type="Proteomes" id="UP001493487"/>
    </source>
</evidence>
<organism evidence="10 11">
    <name type="scientific">Cohnella silvisoli</name>
    <dbReference type="NCBI Taxonomy" id="2873699"/>
    <lineage>
        <taxon>Bacteria</taxon>
        <taxon>Bacillati</taxon>
        <taxon>Bacillota</taxon>
        <taxon>Bacilli</taxon>
        <taxon>Bacillales</taxon>
        <taxon>Paenibacillaceae</taxon>
        <taxon>Cohnella</taxon>
    </lineage>
</organism>
<accession>A0ABV1KQS5</accession>
<dbReference type="PANTHER" id="PTHR32089">
    <property type="entry name" value="METHYL-ACCEPTING CHEMOTAXIS PROTEIN MCPB"/>
    <property type="match status" value="1"/>
</dbReference>
<evidence type="ECO:0000256" key="6">
    <source>
        <dbReference type="PROSITE-ProRule" id="PRU00284"/>
    </source>
</evidence>
<evidence type="ECO:0000256" key="1">
    <source>
        <dbReference type="ARBA" id="ARBA00004236"/>
    </source>
</evidence>
<keyword evidence="7" id="KW-1133">Transmembrane helix</keyword>
<dbReference type="EMBL" id="JASKHM010000003">
    <property type="protein sequence ID" value="MEQ4482132.1"/>
    <property type="molecule type" value="Genomic_DNA"/>
</dbReference>
<dbReference type="Proteomes" id="UP001493487">
    <property type="component" value="Unassembled WGS sequence"/>
</dbReference>
<evidence type="ECO:0000259" key="9">
    <source>
        <dbReference type="PROSITE" id="PS50885"/>
    </source>
</evidence>
<evidence type="ECO:0000256" key="3">
    <source>
        <dbReference type="ARBA" id="ARBA00023136"/>
    </source>
</evidence>
<dbReference type="CDD" id="cd11386">
    <property type="entry name" value="MCP_signal"/>
    <property type="match status" value="1"/>
</dbReference>
<evidence type="ECO:0000256" key="4">
    <source>
        <dbReference type="ARBA" id="ARBA00023224"/>
    </source>
</evidence>
<dbReference type="PROSITE" id="PS50111">
    <property type="entry name" value="CHEMOTAXIS_TRANSDUC_2"/>
    <property type="match status" value="1"/>
</dbReference>